<protein>
    <recommendedName>
        <fullName evidence="2">CxC2-like cysteine cluster KDZ transposase-associated domain-containing protein</fullName>
    </recommendedName>
</protein>
<evidence type="ECO:0000259" key="2">
    <source>
        <dbReference type="Pfam" id="PF18803"/>
    </source>
</evidence>
<dbReference type="InterPro" id="IPR041457">
    <property type="entry name" value="CxC2_KDZ-assoc"/>
</dbReference>
<evidence type="ECO:0000256" key="1">
    <source>
        <dbReference type="SAM" id="MobiDB-lite"/>
    </source>
</evidence>
<feature type="compositionally biased region" description="Low complexity" evidence="1">
    <location>
        <begin position="949"/>
        <end position="960"/>
    </location>
</feature>
<dbReference type="AlphaFoldDB" id="A0A4Y7SH03"/>
<dbReference type="Pfam" id="PF18758">
    <property type="entry name" value="KDZ"/>
    <property type="match status" value="1"/>
</dbReference>
<proteinExistence type="predicted"/>
<dbReference type="Pfam" id="PF18803">
    <property type="entry name" value="CxC2"/>
    <property type="match status" value="1"/>
</dbReference>
<dbReference type="EMBL" id="QPFP01000122">
    <property type="protein sequence ID" value="TEB21105.1"/>
    <property type="molecule type" value="Genomic_DNA"/>
</dbReference>
<dbReference type="InterPro" id="IPR040521">
    <property type="entry name" value="KDZ"/>
</dbReference>
<feature type="compositionally biased region" description="Low complexity" evidence="1">
    <location>
        <begin position="927"/>
        <end position="940"/>
    </location>
</feature>
<evidence type="ECO:0000313" key="3">
    <source>
        <dbReference type="EMBL" id="TEB21105.1"/>
    </source>
</evidence>
<gene>
    <name evidence="3" type="ORF">FA13DRAFT_1757652</name>
</gene>
<dbReference type="PANTHER" id="PTHR33096">
    <property type="entry name" value="CXC2 DOMAIN-CONTAINING PROTEIN"/>
    <property type="match status" value="1"/>
</dbReference>
<keyword evidence="4" id="KW-1185">Reference proteome</keyword>
<sequence length="1034" mass="116987">MTMGQLLQSKFLLVEGVPRFIVKSLKTTGPSKSPDDYMREWLPLASQYLQIIQEAQARPPEACHNCQDLPVTYCCLACTSKKYLCWTCCVERWTGTHWEPTWLWRLGVSVQLASPEGRRLNGSPVLVVVHTNGVHHLPFVKCNCMGSDEFHIQLLRAGFYPATSSETRTVFTFELLDLYHIETLACHTAANSFYGKLRRLTNETFPSSVPDRYRELLRVGRQWRHMKELASFGFANTGKTPGEGDLALFCPACPQPGINLPPDWSSDPEQWVYTRVNVMDGNFVCIHQMLKSQEGDMVWLKGKGEGYMTSKEPYDNYIDSTIEEKEVSKCYNYRAIADRGKAYKGCDASGIGAAACGWHGAFVPTSVLDFQKGERQMNMDYCWSKSVSYGRMKDAPHLLYLYDINCQYPVKLKARLDRYTSLASSSLLDKVTWGIGTWHVHGHKEECLARFSPSFIPGAGRVGGEILESLWSTTNDAGRTTSIMTRPHRSEVLDATLLDSNTQKMQNTATTLSANLLSSAKELDEAQADYDHINKSASPEQQGEWPKILEDALARWKVDFKAMDIFNVHYSKHMFLSQLNQRIPKSRRAVQTKLINDEINSGGQAGGVPKWLSLGIDIQQLQTQLIHLTEALDIATKRERVLVRIQEHTNLVATLFPLLNIDDLVRRWNPPELLDIAMPSTVQKLPSVWKTLPQRELELRIAQAYESLHKICVEVGHKSFLFRSNIRLAREKRNVRSANRVINLFRGHYDIARWSIIQLKAPALITSKLKILLPHHVRALPAIYDHKVRGERNKPAPWIWGIDVAGDAMAEPYLEELHRVNWLRARTRLDRWQEEHTLIQREMGWTEAYFEYQAKSTEAWAEGGQQTPSQVAWAARRAAMWRLMGVNASETFQAAREGLKLPENTSAEDPALEDEWIPTGEHIDTQASSNENTSNEASGSQLSDEKTSNDGGSDTDTSDSQASEVDTSHNQVSESEVSGSEVSDDDISDPRLVTHPSGNTYHLDIYSEEWLPAHATSELEELPPESDFDWGQDD</sequence>
<dbReference type="PANTHER" id="PTHR33096:SF1">
    <property type="entry name" value="CXC1-LIKE CYSTEINE CLUSTER ASSOCIATED WITH KDZ TRANSPOSASES DOMAIN-CONTAINING PROTEIN"/>
    <property type="match status" value="1"/>
</dbReference>
<comment type="caution">
    <text evidence="3">The sequence shown here is derived from an EMBL/GenBank/DDBJ whole genome shotgun (WGS) entry which is preliminary data.</text>
</comment>
<dbReference type="OrthoDB" id="3214502at2759"/>
<reference evidence="3 4" key="1">
    <citation type="journal article" date="2019" name="Nat. Ecol. Evol.">
        <title>Megaphylogeny resolves global patterns of mushroom evolution.</title>
        <authorList>
            <person name="Varga T."/>
            <person name="Krizsan K."/>
            <person name="Foldi C."/>
            <person name="Dima B."/>
            <person name="Sanchez-Garcia M."/>
            <person name="Sanchez-Ramirez S."/>
            <person name="Szollosi G.J."/>
            <person name="Szarkandi J.G."/>
            <person name="Papp V."/>
            <person name="Albert L."/>
            <person name="Andreopoulos W."/>
            <person name="Angelini C."/>
            <person name="Antonin V."/>
            <person name="Barry K.W."/>
            <person name="Bougher N.L."/>
            <person name="Buchanan P."/>
            <person name="Buyck B."/>
            <person name="Bense V."/>
            <person name="Catcheside P."/>
            <person name="Chovatia M."/>
            <person name="Cooper J."/>
            <person name="Damon W."/>
            <person name="Desjardin D."/>
            <person name="Finy P."/>
            <person name="Geml J."/>
            <person name="Haridas S."/>
            <person name="Hughes K."/>
            <person name="Justo A."/>
            <person name="Karasinski D."/>
            <person name="Kautmanova I."/>
            <person name="Kiss B."/>
            <person name="Kocsube S."/>
            <person name="Kotiranta H."/>
            <person name="LaButti K.M."/>
            <person name="Lechner B.E."/>
            <person name="Liimatainen K."/>
            <person name="Lipzen A."/>
            <person name="Lukacs Z."/>
            <person name="Mihaltcheva S."/>
            <person name="Morgado L.N."/>
            <person name="Niskanen T."/>
            <person name="Noordeloos M.E."/>
            <person name="Ohm R.A."/>
            <person name="Ortiz-Santana B."/>
            <person name="Ovrebo C."/>
            <person name="Racz N."/>
            <person name="Riley R."/>
            <person name="Savchenko A."/>
            <person name="Shiryaev A."/>
            <person name="Soop K."/>
            <person name="Spirin V."/>
            <person name="Szebenyi C."/>
            <person name="Tomsovsky M."/>
            <person name="Tulloss R.E."/>
            <person name="Uehling J."/>
            <person name="Grigoriev I.V."/>
            <person name="Vagvolgyi C."/>
            <person name="Papp T."/>
            <person name="Martin F.M."/>
            <person name="Miettinen O."/>
            <person name="Hibbett D.S."/>
            <person name="Nagy L.G."/>
        </authorList>
    </citation>
    <scope>NUCLEOTIDE SEQUENCE [LARGE SCALE GENOMIC DNA]</scope>
    <source>
        <strain evidence="3 4">FP101781</strain>
    </source>
</reference>
<organism evidence="3 4">
    <name type="scientific">Coprinellus micaceus</name>
    <name type="common">Glistening ink-cap mushroom</name>
    <name type="synonym">Coprinus micaceus</name>
    <dbReference type="NCBI Taxonomy" id="71717"/>
    <lineage>
        <taxon>Eukaryota</taxon>
        <taxon>Fungi</taxon>
        <taxon>Dikarya</taxon>
        <taxon>Basidiomycota</taxon>
        <taxon>Agaricomycotina</taxon>
        <taxon>Agaricomycetes</taxon>
        <taxon>Agaricomycetidae</taxon>
        <taxon>Agaricales</taxon>
        <taxon>Agaricineae</taxon>
        <taxon>Psathyrellaceae</taxon>
        <taxon>Coprinellus</taxon>
    </lineage>
</organism>
<dbReference type="Proteomes" id="UP000298030">
    <property type="component" value="Unassembled WGS sequence"/>
</dbReference>
<feature type="compositionally biased region" description="Low complexity" evidence="1">
    <location>
        <begin position="972"/>
        <end position="981"/>
    </location>
</feature>
<feature type="compositionally biased region" description="Polar residues" evidence="1">
    <location>
        <begin position="961"/>
        <end position="971"/>
    </location>
</feature>
<accession>A0A4Y7SH03</accession>
<name>A0A4Y7SH03_COPMI</name>
<evidence type="ECO:0000313" key="4">
    <source>
        <dbReference type="Proteomes" id="UP000298030"/>
    </source>
</evidence>
<feature type="region of interest" description="Disordered" evidence="1">
    <location>
        <begin position="924"/>
        <end position="1000"/>
    </location>
</feature>
<feature type="domain" description="CxC2-like cysteine cluster KDZ transposase-associated" evidence="2">
    <location>
        <begin position="105"/>
        <end position="204"/>
    </location>
</feature>